<sequence length="107" mass="12006">MGRVDAKSSSFRRQLNRRRTTMFGGFGTTELIIILVLAFMIFGVGKLPQVAKMLGSGVNSFRKGLNGEDEDESEEPKKKEPELLEEDKSAKPAATEQQRQAERSESW</sequence>
<evidence type="ECO:0000256" key="4">
    <source>
        <dbReference type="ARBA" id="ARBA00022692"/>
    </source>
</evidence>
<dbReference type="Proteomes" id="UP000315995">
    <property type="component" value="Chromosome"/>
</dbReference>
<keyword evidence="2 9" id="KW-0813">Transport</keyword>
<evidence type="ECO:0000256" key="2">
    <source>
        <dbReference type="ARBA" id="ARBA00022448"/>
    </source>
</evidence>
<feature type="transmembrane region" description="Helical" evidence="9">
    <location>
        <begin position="21"/>
        <end position="44"/>
    </location>
</feature>
<evidence type="ECO:0000256" key="5">
    <source>
        <dbReference type="ARBA" id="ARBA00022927"/>
    </source>
</evidence>
<evidence type="ECO:0000256" key="10">
    <source>
        <dbReference type="SAM" id="MobiDB-lite"/>
    </source>
</evidence>
<accession>A0A4Y6Q1V4</accession>
<keyword evidence="12" id="KW-1185">Reference proteome</keyword>
<evidence type="ECO:0000256" key="7">
    <source>
        <dbReference type="ARBA" id="ARBA00023010"/>
    </source>
</evidence>
<reference evidence="11 12" key="1">
    <citation type="submission" date="2019-06" db="EMBL/GenBank/DDBJ databases">
        <title>Persicimonas caeni gen. nov., sp. nov., a predatory bacterium isolated from solar saltern.</title>
        <authorList>
            <person name="Wang S."/>
        </authorList>
    </citation>
    <scope>NUCLEOTIDE SEQUENCE [LARGE SCALE GENOMIC DNA]</scope>
    <source>
        <strain evidence="11 12">YN101</strain>
    </source>
</reference>
<comment type="subcellular location">
    <subcellularLocation>
        <location evidence="1 9">Cell membrane</location>
        <topology evidence="1 9">Single-pass membrane protein</topology>
    </subcellularLocation>
</comment>
<dbReference type="PANTHER" id="PTHR42982:SF1">
    <property type="entry name" value="SEC-INDEPENDENT PROTEIN TRANSLOCASE PROTEIN TATA"/>
    <property type="match status" value="1"/>
</dbReference>
<dbReference type="GO" id="GO:0033281">
    <property type="term" value="C:TAT protein transport complex"/>
    <property type="evidence" value="ECO:0007669"/>
    <property type="project" value="UniProtKB-UniRule"/>
</dbReference>
<protein>
    <recommendedName>
        <fullName evidence="9">Sec-independent protein translocase protein TatA</fullName>
    </recommendedName>
</protein>
<dbReference type="Pfam" id="PF02416">
    <property type="entry name" value="TatA_B_E"/>
    <property type="match status" value="1"/>
</dbReference>
<evidence type="ECO:0000256" key="6">
    <source>
        <dbReference type="ARBA" id="ARBA00022989"/>
    </source>
</evidence>
<dbReference type="EMBL" id="CP041186">
    <property type="protein sequence ID" value="QDG54157.1"/>
    <property type="molecule type" value="Genomic_DNA"/>
</dbReference>
<dbReference type="InterPro" id="IPR006312">
    <property type="entry name" value="TatA/E"/>
</dbReference>
<comment type="similarity">
    <text evidence="9">Belongs to the TatA/E family.</text>
</comment>
<comment type="subunit">
    <text evidence="9">Forms a complex with TatC.</text>
</comment>
<comment type="function">
    <text evidence="9">Part of the twin-arginine translocation (Tat) system that transports large folded proteins containing a characteristic twin-arginine motif in their signal peptide across membranes. TatA could form the protein-conducting channel of the Tat system.</text>
</comment>
<evidence type="ECO:0000313" key="12">
    <source>
        <dbReference type="Proteomes" id="UP000315995"/>
    </source>
</evidence>
<keyword evidence="8 9" id="KW-0472">Membrane</keyword>
<keyword evidence="4 9" id="KW-0812">Transmembrane</keyword>
<dbReference type="PANTHER" id="PTHR42982">
    <property type="entry name" value="SEC-INDEPENDENT PROTEIN TRANSLOCASE PROTEIN TATA"/>
    <property type="match status" value="1"/>
</dbReference>
<accession>A0A5B8YDU5</accession>
<feature type="region of interest" description="Disordered" evidence="10">
    <location>
        <begin position="61"/>
        <end position="107"/>
    </location>
</feature>
<proteinExistence type="inferred from homology"/>
<keyword evidence="7 9" id="KW-0811">Translocation</keyword>
<evidence type="ECO:0000256" key="3">
    <source>
        <dbReference type="ARBA" id="ARBA00022475"/>
    </source>
</evidence>
<dbReference type="GO" id="GO:0043953">
    <property type="term" value="P:protein transport by the Tat complex"/>
    <property type="evidence" value="ECO:0007669"/>
    <property type="project" value="UniProtKB-UniRule"/>
</dbReference>
<dbReference type="InterPro" id="IPR003369">
    <property type="entry name" value="TatA/B/E"/>
</dbReference>
<name>A0A4Y6Q1V4_PERCE</name>
<gene>
    <name evidence="9" type="primary">tatA</name>
    <name evidence="11" type="ORF">FIV42_26470</name>
</gene>
<dbReference type="Gene3D" id="1.20.5.3310">
    <property type="match status" value="1"/>
</dbReference>
<dbReference type="HAMAP" id="MF_00236">
    <property type="entry name" value="TatA_E"/>
    <property type="match status" value="1"/>
</dbReference>
<organism evidence="11 12">
    <name type="scientific">Persicimonas caeni</name>
    <dbReference type="NCBI Taxonomy" id="2292766"/>
    <lineage>
        <taxon>Bacteria</taxon>
        <taxon>Deltaproteobacteria</taxon>
        <taxon>Bradymonadales</taxon>
        <taxon>Bradymonadaceae</taxon>
        <taxon>Persicimonas</taxon>
    </lineage>
</organism>
<dbReference type="GO" id="GO:0008320">
    <property type="term" value="F:protein transmembrane transporter activity"/>
    <property type="evidence" value="ECO:0007669"/>
    <property type="project" value="UniProtKB-UniRule"/>
</dbReference>
<feature type="compositionally biased region" description="Basic and acidic residues" evidence="10">
    <location>
        <begin position="75"/>
        <end position="90"/>
    </location>
</feature>
<keyword evidence="6 9" id="KW-1133">Transmembrane helix</keyword>
<keyword evidence="5 9" id="KW-0653">Protein transport</keyword>
<dbReference type="AlphaFoldDB" id="A0A4Y6Q1V4"/>
<evidence type="ECO:0000313" key="11">
    <source>
        <dbReference type="EMBL" id="QDG54157.1"/>
    </source>
</evidence>
<evidence type="ECO:0000256" key="9">
    <source>
        <dbReference type="HAMAP-Rule" id="MF_00236"/>
    </source>
</evidence>
<evidence type="ECO:0000256" key="8">
    <source>
        <dbReference type="ARBA" id="ARBA00023136"/>
    </source>
</evidence>
<keyword evidence="3 9" id="KW-1003">Cell membrane</keyword>
<evidence type="ECO:0000256" key="1">
    <source>
        <dbReference type="ARBA" id="ARBA00004162"/>
    </source>
</evidence>